<dbReference type="AlphaFoldDB" id="A0A4U3KQY8"/>
<name>A0A4U3KQY8_9BACT</name>
<sequence length="113" mass="12938">MVQICNQSGKPEAYLVKNIIVNLTNFDAIGVVLGNCIFNKQGLFVGKTRRHCIYNQQGEIVGTMLLSEQEYDAFNSQIINDGWRIVEQIKNHGCSWIEEKQQWANMSFREVLA</sequence>
<proteinExistence type="predicted"/>
<dbReference type="RefSeq" id="WP_137263995.1">
    <property type="nucleotide sequence ID" value="NZ_SZQL01000030.1"/>
</dbReference>
<comment type="caution">
    <text evidence="1">The sequence shown here is derived from an EMBL/GenBank/DDBJ whole genome shotgun (WGS) entry which is preliminary data.</text>
</comment>
<accession>A0A4U3KQY8</accession>
<keyword evidence="2" id="KW-1185">Reference proteome</keyword>
<dbReference type="EMBL" id="SZQL01000030">
    <property type="protein sequence ID" value="TKK64642.1"/>
    <property type="molecule type" value="Genomic_DNA"/>
</dbReference>
<protein>
    <submittedName>
        <fullName evidence="1">Uncharacterized protein</fullName>
    </submittedName>
</protein>
<organism evidence="1 2">
    <name type="scientific">Ilyomonas limi</name>
    <dbReference type="NCBI Taxonomy" id="2575867"/>
    <lineage>
        <taxon>Bacteria</taxon>
        <taxon>Pseudomonadati</taxon>
        <taxon>Bacteroidota</taxon>
        <taxon>Chitinophagia</taxon>
        <taxon>Chitinophagales</taxon>
        <taxon>Chitinophagaceae</taxon>
        <taxon>Ilyomonas</taxon>
    </lineage>
</organism>
<reference evidence="1 2" key="1">
    <citation type="submission" date="2019-05" db="EMBL/GenBank/DDBJ databases">
        <title>Panacibacter sp. strain 17mud1-8 Genome sequencing and assembly.</title>
        <authorList>
            <person name="Chhetri G."/>
        </authorList>
    </citation>
    <scope>NUCLEOTIDE SEQUENCE [LARGE SCALE GENOMIC DNA]</scope>
    <source>
        <strain evidence="1 2">17mud1-8</strain>
    </source>
</reference>
<dbReference type="OrthoDB" id="678219at2"/>
<evidence type="ECO:0000313" key="1">
    <source>
        <dbReference type="EMBL" id="TKK64642.1"/>
    </source>
</evidence>
<dbReference type="Proteomes" id="UP000305848">
    <property type="component" value="Unassembled WGS sequence"/>
</dbReference>
<gene>
    <name evidence="1" type="ORF">FC093_22075</name>
</gene>
<evidence type="ECO:0000313" key="2">
    <source>
        <dbReference type="Proteomes" id="UP000305848"/>
    </source>
</evidence>